<keyword evidence="2" id="KW-1185">Reference proteome</keyword>
<name>A0ABR2LV28_9ASPA</name>
<proteinExistence type="predicted"/>
<dbReference type="EMBL" id="JBBWWR010000014">
    <property type="protein sequence ID" value="KAK8952725.1"/>
    <property type="molecule type" value="Genomic_DNA"/>
</dbReference>
<organism evidence="1 2">
    <name type="scientific">Platanthera guangdongensis</name>
    <dbReference type="NCBI Taxonomy" id="2320717"/>
    <lineage>
        <taxon>Eukaryota</taxon>
        <taxon>Viridiplantae</taxon>
        <taxon>Streptophyta</taxon>
        <taxon>Embryophyta</taxon>
        <taxon>Tracheophyta</taxon>
        <taxon>Spermatophyta</taxon>
        <taxon>Magnoliopsida</taxon>
        <taxon>Liliopsida</taxon>
        <taxon>Asparagales</taxon>
        <taxon>Orchidaceae</taxon>
        <taxon>Orchidoideae</taxon>
        <taxon>Orchideae</taxon>
        <taxon>Orchidinae</taxon>
        <taxon>Platanthera</taxon>
    </lineage>
</organism>
<reference evidence="1 2" key="1">
    <citation type="journal article" date="2022" name="Nat. Plants">
        <title>Genomes of leafy and leafless Platanthera orchids illuminate the evolution of mycoheterotrophy.</title>
        <authorList>
            <person name="Li M.H."/>
            <person name="Liu K.W."/>
            <person name="Li Z."/>
            <person name="Lu H.C."/>
            <person name="Ye Q.L."/>
            <person name="Zhang D."/>
            <person name="Wang J.Y."/>
            <person name="Li Y.F."/>
            <person name="Zhong Z.M."/>
            <person name="Liu X."/>
            <person name="Yu X."/>
            <person name="Liu D.K."/>
            <person name="Tu X.D."/>
            <person name="Liu B."/>
            <person name="Hao Y."/>
            <person name="Liao X.Y."/>
            <person name="Jiang Y.T."/>
            <person name="Sun W.H."/>
            <person name="Chen J."/>
            <person name="Chen Y.Q."/>
            <person name="Ai Y."/>
            <person name="Zhai J.W."/>
            <person name="Wu S.S."/>
            <person name="Zhou Z."/>
            <person name="Hsiao Y.Y."/>
            <person name="Wu W.L."/>
            <person name="Chen Y.Y."/>
            <person name="Lin Y.F."/>
            <person name="Hsu J.L."/>
            <person name="Li C.Y."/>
            <person name="Wang Z.W."/>
            <person name="Zhao X."/>
            <person name="Zhong W.Y."/>
            <person name="Ma X.K."/>
            <person name="Ma L."/>
            <person name="Huang J."/>
            <person name="Chen G.Z."/>
            <person name="Huang M.Z."/>
            <person name="Huang L."/>
            <person name="Peng D.H."/>
            <person name="Luo Y.B."/>
            <person name="Zou S.Q."/>
            <person name="Chen S.P."/>
            <person name="Lan S."/>
            <person name="Tsai W.C."/>
            <person name="Van de Peer Y."/>
            <person name="Liu Z.J."/>
        </authorList>
    </citation>
    <scope>NUCLEOTIDE SEQUENCE [LARGE SCALE GENOMIC DNA]</scope>
    <source>
        <strain evidence="1">Lor288</strain>
    </source>
</reference>
<comment type="caution">
    <text evidence="1">The sequence shown here is derived from an EMBL/GenBank/DDBJ whole genome shotgun (WGS) entry which is preliminary data.</text>
</comment>
<accession>A0ABR2LV28</accession>
<protein>
    <submittedName>
        <fullName evidence="1">Uncharacterized protein</fullName>
    </submittedName>
</protein>
<gene>
    <name evidence="1" type="ORF">KSP40_PGU011558</name>
</gene>
<evidence type="ECO:0000313" key="2">
    <source>
        <dbReference type="Proteomes" id="UP001412067"/>
    </source>
</evidence>
<sequence length="116" mass="12886">MKNTGRRGMEGGTWEDLTVDCLVFILYKLGLEDLTLGVSLHEYHVNAFSFNSLLKFYSTKSHGYATKLSSPSISGSPLFPDLVLASIGDGWRFGSAWVTESLPQFSYAKDLAQGRW</sequence>
<evidence type="ECO:0000313" key="1">
    <source>
        <dbReference type="EMBL" id="KAK8952725.1"/>
    </source>
</evidence>
<dbReference type="Proteomes" id="UP001412067">
    <property type="component" value="Unassembled WGS sequence"/>
</dbReference>